<organism evidence="1 2">
    <name type="scientific">Nesidiocoris tenuis</name>
    <dbReference type="NCBI Taxonomy" id="355587"/>
    <lineage>
        <taxon>Eukaryota</taxon>
        <taxon>Metazoa</taxon>
        <taxon>Ecdysozoa</taxon>
        <taxon>Arthropoda</taxon>
        <taxon>Hexapoda</taxon>
        <taxon>Insecta</taxon>
        <taxon>Pterygota</taxon>
        <taxon>Neoptera</taxon>
        <taxon>Paraneoptera</taxon>
        <taxon>Hemiptera</taxon>
        <taxon>Heteroptera</taxon>
        <taxon>Panheteroptera</taxon>
        <taxon>Cimicomorpha</taxon>
        <taxon>Miridae</taxon>
        <taxon>Dicyphina</taxon>
        <taxon>Nesidiocoris</taxon>
    </lineage>
</organism>
<sequence>MREFIPQLPPFVSPHFRLKGGNGTWKTTPEETQGPTYRNVKKIHIPILQGETTILRPRTSNRSIFVARKNIKKPARYTVFIALFRNKFTNAENSGEDHLVVPLVIMGGLLLAGGGCSLLLPETLHQNLPQTLEDGENFGKSTSCCYPSRHNCPSRTDPARHRRLIESSRLNFGELE</sequence>
<accession>A0A6H5HMR2</accession>
<dbReference type="AlphaFoldDB" id="A0A6H5HMR2"/>
<dbReference type="EMBL" id="CADCXU010033819">
    <property type="protein sequence ID" value="CAB0019137.1"/>
    <property type="molecule type" value="Genomic_DNA"/>
</dbReference>
<dbReference type="OrthoDB" id="2544694at2759"/>
<protein>
    <submittedName>
        <fullName evidence="1">Uncharacterized protein</fullName>
    </submittedName>
</protein>
<keyword evidence="2" id="KW-1185">Reference proteome</keyword>
<name>A0A6H5HMR2_9HEMI</name>
<evidence type="ECO:0000313" key="1">
    <source>
        <dbReference type="EMBL" id="CAB0019137.1"/>
    </source>
</evidence>
<gene>
    <name evidence="1" type="ORF">NTEN_LOCUS22849</name>
</gene>
<evidence type="ECO:0000313" key="2">
    <source>
        <dbReference type="Proteomes" id="UP000479000"/>
    </source>
</evidence>
<feature type="non-terminal residue" evidence="1">
    <location>
        <position position="176"/>
    </location>
</feature>
<reference evidence="1 2" key="1">
    <citation type="submission" date="2020-02" db="EMBL/GenBank/DDBJ databases">
        <authorList>
            <person name="Ferguson B K."/>
        </authorList>
    </citation>
    <scope>NUCLEOTIDE SEQUENCE [LARGE SCALE GENOMIC DNA]</scope>
</reference>
<proteinExistence type="predicted"/>
<dbReference type="Proteomes" id="UP000479000">
    <property type="component" value="Unassembled WGS sequence"/>
</dbReference>